<dbReference type="PANTHER" id="PTHR40078:SF1">
    <property type="entry name" value="INTEGRAL MEMBRANE PROTEIN"/>
    <property type="match status" value="1"/>
</dbReference>
<evidence type="ECO:0000313" key="2">
    <source>
        <dbReference type="EMBL" id="MCL6739717.1"/>
    </source>
</evidence>
<dbReference type="PANTHER" id="PTHR40078">
    <property type="entry name" value="INTEGRAL MEMBRANE PROTEIN-RELATED"/>
    <property type="match status" value="1"/>
</dbReference>
<dbReference type="Proteomes" id="UP001165383">
    <property type="component" value="Unassembled WGS sequence"/>
</dbReference>
<proteinExistence type="predicted"/>
<evidence type="ECO:0000313" key="3">
    <source>
        <dbReference type="Proteomes" id="UP001165383"/>
    </source>
</evidence>
<gene>
    <name evidence="2" type="ORF">LZ518_00985</name>
</gene>
<keyword evidence="1" id="KW-0472">Membrane</keyword>
<reference evidence="2" key="1">
    <citation type="submission" date="2022-05" db="EMBL/GenBank/DDBJ databases">
        <authorList>
            <person name="Jo J.-H."/>
            <person name="Im W.-T."/>
        </authorList>
    </citation>
    <scope>NUCLEOTIDE SEQUENCE</scope>
    <source>
        <strain evidence="2">RB56-2</strain>
    </source>
</reference>
<comment type="caution">
    <text evidence="2">The sequence shown here is derived from an EMBL/GenBank/DDBJ whole genome shotgun (WGS) entry which is preliminary data.</text>
</comment>
<keyword evidence="1" id="KW-0812">Transmembrane</keyword>
<dbReference type="EMBL" id="JAMGBB010000001">
    <property type="protein sequence ID" value="MCL6739717.1"/>
    <property type="molecule type" value="Genomic_DNA"/>
</dbReference>
<evidence type="ECO:0008006" key="4">
    <source>
        <dbReference type="Google" id="ProtNLM"/>
    </source>
</evidence>
<organism evidence="2 3">
    <name type="scientific">Sphingomonas brevis</name>
    <dbReference type="NCBI Taxonomy" id="2908206"/>
    <lineage>
        <taxon>Bacteria</taxon>
        <taxon>Pseudomonadati</taxon>
        <taxon>Pseudomonadota</taxon>
        <taxon>Alphaproteobacteria</taxon>
        <taxon>Sphingomonadales</taxon>
        <taxon>Sphingomonadaceae</taxon>
        <taxon>Sphingomonas</taxon>
    </lineage>
</organism>
<dbReference type="RefSeq" id="WP_249914194.1">
    <property type="nucleotide sequence ID" value="NZ_JAMGBB010000001.1"/>
</dbReference>
<keyword evidence="3" id="KW-1185">Reference proteome</keyword>
<accession>A0ABT0S6F1</accession>
<keyword evidence="1" id="KW-1133">Transmembrane helix</keyword>
<name>A0ABT0S6F1_9SPHN</name>
<evidence type="ECO:0000256" key="1">
    <source>
        <dbReference type="SAM" id="Phobius"/>
    </source>
</evidence>
<feature type="transmembrane region" description="Helical" evidence="1">
    <location>
        <begin position="70"/>
        <end position="91"/>
    </location>
</feature>
<dbReference type="Pfam" id="PF19700">
    <property type="entry name" value="DUF6198"/>
    <property type="match status" value="1"/>
</dbReference>
<protein>
    <recommendedName>
        <fullName evidence="4">YitT family protein</fullName>
    </recommendedName>
</protein>
<feature type="transmembrane region" description="Helical" evidence="1">
    <location>
        <begin position="97"/>
        <end position="119"/>
    </location>
</feature>
<sequence>MNRRIIQLFLGLALYGISLGVMVRANLGLDPWDVFHQGLSNRTGISLGMMVNLIGALVLLLWIPIRQRPGIGTIANVFLIGTFADISLWIMPPVHSLPLAVAMMAGGVILNGIATGAYIGAGLGPGPRDGLMTGLVKRTGGSVGVIRTGIEVTVLAAGWLLGGTVGVGTVLYAVAIGPIVHRTLPWFTIAERSPEPLSPCGEPCLETR</sequence>
<dbReference type="InterPro" id="IPR038750">
    <property type="entry name" value="YczE/YyaS-like"/>
</dbReference>
<feature type="transmembrane region" description="Helical" evidence="1">
    <location>
        <begin position="44"/>
        <end position="63"/>
    </location>
</feature>